<evidence type="ECO:0000256" key="9">
    <source>
        <dbReference type="SAM" id="Phobius"/>
    </source>
</evidence>
<organism evidence="10">
    <name type="scientific">Archaeoglobus fulgidus</name>
    <dbReference type="NCBI Taxonomy" id="2234"/>
    <lineage>
        <taxon>Archaea</taxon>
        <taxon>Methanobacteriati</taxon>
        <taxon>Methanobacteriota</taxon>
        <taxon>Archaeoglobi</taxon>
        <taxon>Archaeoglobales</taxon>
        <taxon>Archaeoglobaceae</taxon>
        <taxon>Archaeoglobus</taxon>
    </lineage>
</organism>
<name>A0A7C3RL09_ARCFL</name>
<dbReference type="GO" id="GO:0022857">
    <property type="term" value="F:transmembrane transporter activity"/>
    <property type="evidence" value="ECO:0007669"/>
    <property type="project" value="InterPro"/>
</dbReference>
<feature type="transmembrane region" description="Helical" evidence="9">
    <location>
        <begin position="140"/>
        <end position="159"/>
    </location>
</feature>
<dbReference type="PANTHER" id="PTHR11795:SF442">
    <property type="entry name" value="ABC TRANSPORTER ATP-BINDING PROTEIN"/>
    <property type="match status" value="1"/>
</dbReference>
<keyword evidence="5" id="KW-0029">Amino-acid transport</keyword>
<gene>
    <name evidence="10" type="ORF">ENW66_03915</name>
</gene>
<evidence type="ECO:0000256" key="7">
    <source>
        <dbReference type="ARBA" id="ARBA00023136"/>
    </source>
</evidence>
<comment type="similarity">
    <text evidence="8">Belongs to the binding-protein-dependent transport system permease family. LivHM subfamily.</text>
</comment>
<keyword evidence="6 9" id="KW-1133">Transmembrane helix</keyword>
<feature type="transmembrane region" description="Helical" evidence="9">
    <location>
        <begin position="36"/>
        <end position="56"/>
    </location>
</feature>
<evidence type="ECO:0000256" key="2">
    <source>
        <dbReference type="ARBA" id="ARBA00022448"/>
    </source>
</evidence>
<keyword evidence="7 9" id="KW-0472">Membrane</keyword>
<evidence type="ECO:0000256" key="5">
    <source>
        <dbReference type="ARBA" id="ARBA00022970"/>
    </source>
</evidence>
<reference evidence="10" key="1">
    <citation type="journal article" date="2020" name="mSystems">
        <title>Genome- and Community-Level Interaction Insights into Carbon Utilization and Element Cycling Functions of Hydrothermarchaeota in Hydrothermal Sediment.</title>
        <authorList>
            <person name="Zhou Z."/>
            <person name="Liu Y."/>
            <person name="Xu W."/>
            <person name="Pan J."/>
            <person name="Luo Z.H."/>
            <person name="Li M."/>
        </authorList>
    </citation>
    <scope>NUCLEOTIDE SEQUENCE [LARGE SCALE GENOMIC DNA]</scope>
    <source>
        <strain evidence="10">SpSt-87</strain>
    </source>
</reference>
<dbReference type="CDD" id="cd06582">
    <property type="entry name" value="TM_PBP1_LivH_like"/>
    <property type="match status" value="1"/>
</dbReference>
<dbReference type="GO" id="GO:0006865">
    <property type="term" value="P:amino acid transport"/>
    <property type="evidence" value="ECO:0007669"/>
    <property type="project" value="UniProtKB-KW"/>
</dbReference>
<dbReference type="InterPro" id="IPR001851">
    <property type="entry name" value="ABC_transp_permease"/>
</dbReference>
<evidence type="ECO:0000256" key="1">
    <source>
        <dbReference type="ARBA" id="ARBA00004651"/>
    </source>
</evidence>
<feature type="transmembrane region" description="Helical" evidence="9">
    <location>
        <begin position="88"/>
        <end position="107"/>
    </location>
</feature>
<feature type="transmembrane region" description="Helical" evidence="9">
    <location>
        <begin position="253"/>
        <end position="276"/>
    </location>
</feature>
<accession>A0A7C3RL09</accession>
<comment type="subcellular location">
    <subcellularLocation>
        <location evidence="1">Cell membrane</location>
        <topology evidence="1">Multi-pass membrane protein</topology>
    </subcellularLocation>
</comment>
<protein>
    <submittedName>
        <fullName evidence="10">Branched-chain amino acid ABC transporter permease</fullName>
    </submittedName>
</protein>
<sequence>METAAIAVQAMLGMSMGMLYWIVSSGLTFTFGVTRVLNFAHGAFYMFGAYFTLSIFELTQNYIVSLLTAAAIVALIGAVSERVLISRIYGLPVPFQLVLTFGLVLIFDDLVRIFWGTVPKMIPPQFVGSFNIFGRSLPIFALYFIITGIVIALVIYLLLSKTDWGMEIRALTTDRETAMSSGLNPSFLYVTSFMFGSFLAGLGGGLYLPISSASPAMGEHIIIYAFIVTVIGGLGSIKGAFISALIIGMVESLGAFFIPWMTIALPYIALAFVLILRPEGIFGEK</sequence>
<comment type="caution">
    <text evidence="10">The sequence shown here is derived from an EMBL/GenBank/DDBJ whole genome shotgun (WGS) entry which is preliminary data.</text>
</comment>
<dbReference type="PANTHER" id="PTHR11795">
    <property type="entry name" value="BRANCHED-CHAIN AMINO ACID TRANSPORT SYSTEM PERMEASE PROTEIN LIVH"/>
    <property type="match status" value="1"/>
</dbReference>
<evidence type="ECO:0000256" key="4">
    <source>
        <dbReference type="ARBA" id="ARBA00022692"/>
    </source>
</evidence>
<dbReference type="Pfam" id="PF02653">
    <property type="entry name" value="BPD_transp_2"/>
    <property type="match status" value="1"/>
</dbReference>
<dbReference type="EMBL" id="DTLB01000023">
    <property type="protein sequence ID" value="HFW32085.1"/>
    <property type="molecule type" value="Genomic_DNA"/>
</dbReference>
<evidence type="ECO:0000313" key="10">
    <source>
        <dbReference type="EMBL" id="HFW32085.1"/>
    </source>
</evidence>
<evidence type="ECO:0000256" key="6">
    <source>
        <dbReference type="ARBA" id="ARBA00022989"/>
    </source>
</evidence>
<dbReference type="InterPro" id="IPR052157">
    <property type="entry name" value="BCAA_transport_permease"/>
</dbReference>
<feature type="transmembrane region" description="Helical" evidence="9">
    <location>
        <begin position="6"/>
        <end position="24"/>
    </location>
</feature>
<feature type="transmembrane region" description="Helical" evidence="9">
    <location>
        <begin position="221"/>
        <end position="247"/>
    </location>
</feature>
<dbReference type="AlphaFoldDB" id="A0A7C3RL09"/>
<keyword evidence="2" id="KW-0813">Transport</keyword>
<evidence type="ECO:0000256" key="3">
    <source>
        <dbReference type="ARBA" id="ARBA00022475"/>
    </source>
</evidence>
<proteinExistence type="inferred from homology"/>
<dbReference type="GO" id="GO:0005886">
    <property type="term" value="C:plasma membrane"/>
    <property type="evidence" value="ECO:0007669"/>
    <property type="project" value="UniProtKB-SubCell"/>
</dbReference>
<keyword evidence="4 9" id="KW-0812">Transmembrane</keyword>
<feature type="transmembrane region" description="Helical" evidence="9">
    <location>
        <begin position="187"/>
        <end position="209"/>
    </location>
</feature>
<evidence type="ECO:0000256" key="8">
    <source>
        <dbReference type="ARBA" id="ARBA00037998"/>
    </source>
</evidence>
<keyword evidence="3" id="KW-1003">Cell membrane</keyword>
<feature type="transmembrane region" description="Helical" evidence="9">
    <location>
        <begin position="62"/>
        <end position="79"/>
    </location>
</feature>